<feature type="signal peptide" evidence="1">
    <location>
        <begin position="1"/>
        <end position="24"/>
    </location>
</feature>
<evidence type="ECO:0000313" key="2">
    <source>
        <dbReference type="EMBL" id="KAK9275762.1"/>
    </source>
</evidence>
<dbReference type="Proteomes" id="UP001415857">
    <property type="component" value="Unassembled WGS sequence"/>
</dbReference>
<dbReference type="EMBL" id="JBBPBK010000011">
    <property type="protein sequence ID" value="KAK9275762.1"/>
    <property type="molecule type" value="Genomic_DNA"/>
</dbReference>
<reference evidence="2 3" key="1">
    <citation type="journal article" date="2024" name="Plant J.">
        <title>Genome sequences and population genomics reveal climatic adaptation and genomic divergence between two closely related sweetgum species.</title>
        <authorList>
            <person name="Xu W.Q."/>
            <person name="Ren C.Q."/>
            <person name="Zhang X.Y."/>
            <person name="Comes H.P."/>
            <person name="Liu X.H."/>
            <person name="Li Y.G."/>
            <person name="Kettle C.J."/>
            <person name="Jalonen R."/>
            <person name="Gaisberger H."/>
            <person name="Ma Y.Z."/>
            <person name="Qiu Y.X."/>
        </authorList>
    </citation>
    <scope>NUCLEOTIDE SEQUENCE [LARGE SCALE GENOMIC DNA]</scope>
    <source>
        <strain evidence="2">Hangzhou</strain>
    </source>
</reference>
<evidence type="ECO:0000313" key="3">
    <source>
        <dbReference type="Proteomes" id="UP001415857"/>
    </source>
</evidence>
<keyword evidence="1" id="KW-0732">Signal</keyword>
<keyword evidence="3" id="KW-1185">Reference proteome</keyword>
<protein>
    <submittedName>
        <fullName evidence="2">Uncharacterized protein</fullName>
    </submittedName>
</protein>
<evidence type="ECO:0000256" key="1">
    <source>
        <dbReference type="SAM" id="SignalP"/>
    </source>
</evidence>
<accession>A0AAP0REV4</accession>
<name>A0AAP0REV4_LIQFO</name>
<dbReference type="AlphaFoldDB" id="A0AAP0REV4"/>
<proteinExistence type="predicted"/>
<comment type="caution">
    <text evidence="2">The sequence shown here is derived from an EMBL/GenBank/DDBJ whole genome shotgun (WGS) entry which is preliminary data.</text>
</comment>
<organism evidence="2 3">
    <name type="scientific">Liquidambar formosana</name>
    <name type="common">Formosan gum</name>
    <dbReference type="NCBI Taxonomy" id="63359"/>
    <lineage>
        <taxon>Eukaryota</taxon>
        <taxon>Viridiplantae</taxon>
        <taxon>Streptophyta</taxon>
        <taxon>Embryophyta</taxon>
        <taxon>Tracheophyta</taxon>
        <taxon>Spermatophyta</taxon>
        <taxon>Magnoliopsida</taxon>
        <taxon>eudicotyledons</taxon>
        <taxon>Gunneridae</taxon>
        <taxon>Pentapetalae</taxon>
        <taxon>Saxifragales</taxon>
        <taxon>Altingiaceae</taxon>
        <taxon>Liquidambar</taxon>
    </lineage>
</organism>
<feature type="chain" id="PRO_5042921354" evidence="1">
    <location>
        <begin position="25"/>
        <end position="128"/>
    </location>
</feature>
<sequence>MKKAFLAWLLVIICSKAFSHSACGSTLAPKAEGDKPLVLNKQHGDVCDIAVESNSGGKRRAKEGMHEVLHLNSLKKGKAVYGGQDVIRNPHPAPPRVSAASLLVTPSSLLSAAFRHVAVGLLIFVFFF</sequence>
<gene>
    <name evidence="2" type="ORF">L1049_023031</name>
</gene>